<comment type="subcellular location">
    <subcellularLocation>
        <location evidence="9">Cytoplasm</location>
    </subcellularLocation>
</comment>
<evidence type="ECO:0000256" key="5">
    <source>
        <dbReference type="ARBA" id="ARBA00022840"/>
    </source>
</evidence>
<evidence type="ECO:0000256" key="8">
    <source>
        <dbReference type="ARBA" id="ARBA00023277"/>
    </source>
</evidence>
<dbReference type="InterPro" id="IPR011877">
    <property type="entry name" value="Ribokinase"/>
</dbReference>
<dbReference type="HAMAP" id="MF_01987">
    <property type="entry name" value="Ribokinase"/>
    <property type="match status" value="1"/>
</dbReference>
<dbReference type="Proteomes" id="UP000033558">
    <property type="component" value="Unassembled WGS sequence"/>
</dbReference>
<dbReference type="InterPro" id="IPR011611">
    <property type="entry name" value="PfkB_dom"/>
</dbReference>
<dbReference type="CDD" id="cd01174">
    <property type="entry name" value="ribokinase"/>
    <property type="match status" value="1"/>
</dbReference>
<dbReference type="AlphaFoldDB" id="A0A0F4LPG7"/>
<comment type="activity regulation">
    <text evidence="9">Activated by a monovalent cation that binds near, but not in, the active site. The most likely occupant of the site in vivo is potassium. Ion binding induces a conformational change that may alter substrate affinity.</text>
</comment>
<dbReference type="InterPro" id="IPR029056">
    <property type="entry name" value="Ribokinase-like"/>
</dbReference>
<sequence>MKFDVIVMGGINVDLLVHVQQYPPYGTNVPAQSLEINVGGKGANQAVAVVKQHVRTTLIGSIGADQWGQQALDSLTQNNILPDQVVIKSTAATGTAVAVVDQTGENTLMVVLGANLALTRDDILTVMQDLEANIFLTNLETSRESVLTALQLAHKKGMYIIVDPAPASSYFPEVLQYADLVTPNKEETQQITGIPVGNFAEAQKAAYLITQKGVPKAIVKLGSLGSVLYEASTQHFTIIPATPVQAVNTVGAGDTFAGVLAANLVQDPDNLVSAIKTASKAAALKVARSGGQAAIPTQEEIAQFSI</sequence>
<keyword evidence="5 9" id="KW-0067">ATP-binding</keyword>
<feature type="binding site" evidence="9">
    <location>
        <position position="184"/>
    </location>
    <ligand>
        <name>ATP</name>
        <dbReference type="ChEBI" id="CHEBI:30616"/>
    </ligand>
</feature>
<comment type="catalytic activity">
    <reaction evidence="9">
        <text>D-ribose + ATP = D-ribose 5-phosphate + ADP + H(+)</text>
        <dbReference type="Rhea" id="RHEA:13697"/>
        <dbReference type="ChEBI" id="CHEBI:15378"/>
        <dbReference type="ChEBI" id="CHEBI:30616"/>
        <dbReference type="ChEBI" id="CHEBI:47013"/>
        <dbReference type="ChEBI" id="CHEBI:78346"/>
        <dbReference type="ChEBI" id="CHEBI:456216"/>
        <dbReference type="EC" id="2.7.1.15"/>
    </reaction>
</comment>
<proteinExistence type="inferred from homology"/>
<evidence type="ECO:0000256" key="3">
    <source>
        <dbReference type="ARBA" id="ARBA00022741"/>
    </source>
</evidence>
<keyword evidence="12" id="KW-1185">Reference proteome</keyword>
<keyword evidence="8 9" id="KW-0119">Carbohydrate metabolism</keyword>
<feature type="binding site" evidence="9">
    <location>
        <position position="248"/>
    </location>
    <ligand>
        <name>K(+)</name>
        <dbReference type="ChEBI" id="CHEBI:29103"/>
    </ligand>
</feature>
<keyword evidence="1 9" id="KW-0808">Transferase</keyword>
<dbReference type="PRINTS" id="PR00990">
    <property type="entry name" value="RIBOKINASE"/>
</dbReference>
<comment type="cofactor">
    <cofactor evidence="9">
        <name>Mg(2+)</name>
        <dbReference type="ChEBI" id="CHEBI:18420"/>
    </cofactor>
    <text evidence="9">Requires a divalent cation, most likely magnesium in vivo, as an electrophilic catalyst to aid phosphoryl group transfer. It is the chelate of the metal and the nucleotide that is the actual substrate.</text>
</comment>
<feature type="binding site" evidence="9">
    <location>
        <position position="290"/>
    </location>
    <ligand>
        <name>K(+)</name>
        <dbReference type="ChEBI" id="CHEBI:29103"/>
    </ligand>
</feature>
<dbReference type="PATRIC" id="fig|1218492.5.peg.1676"/>
<comment type="similarity">
    <text evidence="9">Belongs to the carbohydrate kinase PfkB family. Ribokinase subfamily.</text>
</comment>
<dbReference type="Pfam" id="PF00294">
    <property type="entry name" value="PfkB"/>
    <property type="match status" value="1"/>
</dbReference>
<feature type="binding site" evidence="9">
    <location>
        <begin position="40"/>
        <end position="44"/>
    </location>
    <ligand>
        <name>substrate</name>
    </ligand>
</feature>
<organism evidence="11 12">
    <name type="scientific">Bombilactobacillus mellifer</name>
    <dbReference type="NCBI Taxonomy" id="1218492"/>
    <lineage>
        <taxon>Bacteria</taxon>
        <taxon>Bacillati</taxon>
        <taxon>Bacillota</taxon>
        <taxon>Bacilli</taxon>
        <taxon>Lactobacillales</taxon>
        <taxon>Lactobacillaceae</taxon>
        <taxon>Bombilactobacillus</taxon>
    </lineage>
</organism>
<feature type="binding site" evidence="9">
    <location>
        <position position="140"/>
    </location>
    <ligand>
        <name>substrate</name>
    </ligand>
</feature>
<feature type="binding site" evidence="9">
    <location>
        <position position="250"/>
    </location>
    <ligand>
        <name>K(+)</name>
        <dbReference type="ChEBI" id="CHEBI:29103"/>
    </ligand>
</feature>
<evidence type="ECO:0000259" key="10">
    <source>
        <dbReference type="Pfam" id="PF00294"/>
    </source>
</evidence>
<comment type="pathway">
    <text evidence="9">Carbohydrate metabolism; D-ribose degradation; D-ribose 5-phosphate from beta-D-ribopyranose: step 2/2.</text>
</comment>
<protein>
    <recommendedName>
        <fullName evidence="9">Ribokinase</fullName>
        <shortName evidence="9">RK</shortName>
        <ecNumber evidence="9">2.7.1.15</ecNumber>
    </recommendedName>
</protein>
<dbReference type="GO" id="GO:0019303">
    <property type="term" value="P:D-ribose catabolic process"/>
    <property type="evidence" value="ECO:0007669"/>
    <property type="project" value="UniProtKB-UniRule"/>
</dbReference>
<feature type="binding site" evidence="9">
    <location>
        <begin position="253"/>
        <end position="254"/>
    </location>
    <ligand>
        <name>ATP</name>
        <dbReference type="ChEBI" id="CHEBI:30616"/>
    </ligand>
</feature>
<feature type="active site" description="Proton acceptor" evidence="9">
    <location>
        <position position="254"/>
    </location>
</feature>
<evidence type="ECO:0000256" key="4">
    <source>
        <dbReference type="ARBA" id="ARBA00022777"/>
    </source>
</evidence>
<keyword evidence="9" id="KW-0963">Cytoplasm</keyword>
<comment type="caution">
    <text evidence="9">Lacks conserved residue(s) required for the propagation of feature annotation.</text>
</comment>
<evidence type="ECO:0000256" key="9">
    <source>
        <dbReference type="HAMAP-Rule" id="MF_01987"/>
    </source>
</evidence>
<gene>
    <name evidence="9" type="primary">rbsK</name>
    <name evidence="11" type="ORF">JG30_16180</name>
</gene>
<dbReference type="PANTHER" id="PTHR10584:SF166">
    <property type="entry name" value="RIBOKINASE"/>
    <property type="match status" value="1"/>
</dbReference>
<reference evidence="11 12" key="1">
    <citation type="submission" date="2015-01" db="EMBL/GenBank/DDBJ databases">
        <title>Comparative genomics of the lactic acid bacteria isolated from the honey bee gut.</title>
        <authorList>
            <person name="Ellegaard K.M."/>
            <person name="Tamarit D."/>
            <person name="Javelind E."/>
            <person name="Olofsson T."/>
            <person name="Andersson S.G."/>
            <person name="Vasquez A."/>
        </authorList>
    </citation>
    <scope>NUCLEOTIDE SEQUENCE [LARGE SCALE GENOMIC DNA]</scope>
    <source>
        <strain evidence="11 12">Bin4</strain>
    </source>
</reference>
<keyword evidence="3 9" id="KW-0547">Nucleotide-binding</keyword>
<feature type="binding site" evidence="9">
    <location>
        <position position="254"/>
    </location>
    <ligand>
        <name>substrate</name>
    </ligand>
</feature>
<evidence type="ECO:0000256" key="7">
    <source>
        <dbReference type="ARBA" id="ARBA00022958"/>
    </source>
</evidence>
<keyword evidence="4 9" id="KW-0418">Kinase</keyword>
<keyword evidence="2 9" id="KW-0479">Metal-binding</keyword>
<dbReference type="EMBL" id="JXJQ01000011">
    <property type="protein sequence ID" value="KJY60490.1"/>
    <property type="molecule type" value="Genomic_DNA"/>
</dbReference>
<evidence type="ECO:0000256" key="6">
    <source>
        <dbReference type="ARBA" id="ARBA00022842"/>
    </source>
</evidence>
<dbReference type="GO" id="GO:0046872">
    <property type="term" value="F:metal ion binding"/>
    <property type="evidence" value="ECO:0007669"/>
    <property type="project" value="UniProtKB-KW"/>
</dbReference>
<accession>A0A0F4LPG7</accession>
<dbReference type="RefSeq" id="WP_052725269.1">
    <property type="nucleotide sequence ID" value="NZ_JBHSZT010000003.1"/>
</dbReference>
<dbReference type="SUPFAM" id="SSF53613">
    <property type="entry name" value="Ribokinase-like"/>
    <property type="match status" value="1"/>
</dbReference>
<dbReference type="PANTHER" id="PTHR10584">
    <property type="entry name" value="SUGAR KINASE"/>
    <property type="match status" value="1"/>
</dbReference>
<dbReference type="GO" id="GO:0004747">
    <property type="term" value="F:ribokinase activity"/>
    <property type="evidence" value="ECO:0007669"/>
    <property type="project" value="UniProtKB-UniRule"/>
</dbReference>
<name>A0A0F4LPG7_9LACO</name>
<feature type="domain" description="Carbohydrate kinase PfkB" evidence="10">
    <location>
        <begin position="4"/>
        <end position="297"/>
    </location>
</feature>
<evidence type="ECO:0000256" key="1">
    <source>
        <dbReference type="ARBA" id="ARBA00022679"/>
    </source>
</evidence>
<dbReference type="InterPro" id="IPR002139">
    <property type="entry name" value="Ribo/fructo_kinase"/>
</dbReference>
<comment type="function">
    <text evidence="9">Catalyzes the phosphorylation of ribose at O-5 in a reaction requiring ATP and magnesium. The resulting D-ribose-5-phosphate can then be used either for sythesis of nucleotides, histidine, and tryptophan, or as a component of the pentose phosphate pathway.</text>
</comment>
<dbReference type="GO" id="GO:0005524">
    <property type="term" value="F:ATP binding"/>
    <property type="evidence" value="ECO:0007669"/>
    <property type="project" value="UniProtKB-UniRule"/>
</dbReference>
<dbReference type="Gene3D" id="3.40.1190.20">
    <property type="match status" value="1"/>
</dbReference>
<dbReference type="STRING" id="1218492.JG30_16180"/>
<dbReference type="OrthoDB" id="9775849at2"/>
<evidence type="ECO:0000313" key="11">
    <source>
        <dbReference type="EMBL" id="KJY60490.1"/>
    </source>
</evidence>
<feature type="binding site" evidence="9">
    <location>
        <position position="285"/>
    </location>
    <ligand>
        <name>K(+)</name>
        <dbReference type="ChEBI" id="CHEBI:29103"/>
    </ligand>
</feature>
<dbReference type="HOGENOM" id="CLU_027634_2_2_9"/>
<feature type="binding site" evidence="9">
    <location>
        <position position="288"/>
    </location>
    <ligand>
        <name>K(+)</name>
        <dbReference type="ChEBI" id="CHEBI:29103"/>
    </ligand>
</feature>
<dbReference type="UniPathway" id="UPA00916">
    <property type="reaction ID" value="UER00889"/>
</dbReference>
<dbReference type="EC" id="2.7.1.15" evidence="9"/>
<comment type="subunit">
    <text evidence="9">Homodimer.</text>
</comment>
<keyword evidence="6 9" id="KW-0460">Magnesium</keyword>
<feature type="binding site" evidence="9">
    <location>
        <begin position="12"/>
        <end position="14"/>
    </location>
    <ligand>
        <name>substrate</name>
    </ligand>
</feature>
<feature type="binding site" evidence="9">
    <location>
        <begin position="220"/>
        <end position="225"/>
    </location>
    <ligand>
        <name>ATP</name>
        <dbReference type="ChEBI" id="CHEBI:30616"/>
    </ligand>
</feature>
<evidence type="ECO:0000313" key="12">
    <source>
        <dbReference type="Proteomes" id="UP000033558"/>
    </source>
</evidence>
<comment type="caution">
    <text evidence="11">The sequence shown here is derived from an EMBL/GenBank/DDBJ whole genome shotgun (WGS) entry which is preliminary data.</text>
</comment>
<evidence type="ECO:0000256" key="2">
    <source>
        <dbReference type="ARBA" id="ARBA00022723"/>
    </source>
</evidence>
<keyword evidence="7 9" id="KW-0630">Potassium</keyword>
<dbReference type="GO" id="GO:0005737">
    <property type="term" value="C:cytoplasm"/>
    <property type="evidence" value="ECO:0007669"/>
    <property type="project" value="UniProtKB-SubCell"/>
</dbReference>